<evidence type="ECO:0000256" key="2">
    <source>
        <dbReference type="ARBA" id="ARBA00012438"/>
    </source>
</evidence>
<keyword evidence="9" id="KW-1185">Reference proteome</keyword>
<dbReference type="Proteomes" id="UP000304912">
    <property type="component" value="Chromosome"/>
</dbReference>
<dbReference type="InterPro" id="IPR004358">
    <property type="entry name" value="Sig_transdc_His_kin-like_C"/>
</dbReference>
<dbReference type="Gene3D" id="1.10.287.130">
    <property type="match status" value="1"/>
</dbReference>
<dbReference type="SUPFAM" id="SSF55874">
    <property type="entry name" value="ATPase domain of HSP90 chaperone/DNA topoisomerase II/histidine kinase"/>
    <property type="match status" value="1"/>
</dbReference>
<dbReference type="SMART" id="SM00388">
    <property type="entry name" value="HisKA"/>
    <property type="match status" value="1"/>
</dbReference>
<evidence type="ECO:0000313" key="9">
    <source>
        <dbReference type="Proteomes" id="UP000304912"/>
    </source>
</evidence>
<evidence type="ECO:0000256" key="1">
    <source>
        <dbReference type="ARBA" id="ARBA00000085"/>
    </source>
</evidence>
<dbReference type="CDD" id="cd00082">
    <property type="entry name" value="HisKA"/>
    <property type="match status" value="1"/>
</dbReference>
<keyword evidence="5 8" id="KW-0418">Kinase</keyword>
<dbReference type="GO" id="GO:0005886">
    <property type="term" value="C:plasma membrane"/>
    <property type="evidence" value="ECO:0007669"/>
    <property type="project" value="TreeGrafter"/>
</dbReference>
<keyword evidence="6" id="KW-0902">Two-component regulatory system</keyword>
<dbReference type="GO" id="GO:0000155">
    <property type="term" value="F:phosphorelay sensor kinase activity"/>
    <property type="evidence" value="ECO:0007669"/>
    <property type="project" value="InterPro"/>
</dbReference>
<protein>
    <recommendedName>
        <fullName evidence="2">histidine kinase</fullName>
        <ecNumber evidence="2">2.7.13.3</ecNumber>
    </recommendedName>
</protein>
<dbReference type="PANTHER" id="PTHR45453">
    <property type="entry name" value="PHOSPHATE REGULON SENSOR PROTEIN PHOR"/>
    <property type="match status" value="1"/>
</dbReference>
<dbReference type="Pfam" id="PF02518">
    <property type="entry name" value="HATPase_c"/>
    <property type="match status" value="1"/>
</dbReference>
<dbReference type="InterPro" id="IPR036890">
    <property type="entry name" value="HATPase_C_sf"/>
</dbReference>
<dbReference type="PRINTS" id="PR00344">
    <property type="entry name" value="BCTRLSENSOR"/>
</dbReference>
<dbReference type="GO" id="GO:0004721">
    <property type="term" value="F:phosphoprotein phosphatase activity"/>
    <property type="evidence" value="ECO:0007669"/>
    <property type="project" value="TreeGrafter"/>
</dbReference>
<dbReference type="Pfam" id="PF00512">
    <property type="entry name" value="HisKA"/>
    <property type="match status" value="1"/>
</dbReference>
<organism evidence="8 9">
    <name type="scientific">Salinimonas iocasae</name>
    <dbReference type="NCBI Taxonomy" id="2572577"/>
    <lineage>
        <taxon>Bacteria</taxon>
        <taxon>Pseudomonadati</taxon>
        <taxon>Pseudomonadota</taxon>
        <taxon>Gammaproteobacteria</taxon>
        <taxon>Alteromonadales</taxon>
        <taxon>Alteromonadaceae</taxon>
        <taxon>Alteromonas/Salinimonas group</taxon>
        <taxon>Salinimonas</taxon>
    </lineage>
</organism>
<dbReference type="InterPro" id="IPR036097">
    <property type="entry name" value="HisK_dim/P_sf"/>
</dbReference>
<dbReference type="EC" id="2.7.13.3" evidence="2"/>
<dbReference type="PROSITE" id="PS50109">
    <property type="entry name" value="HIS_KIN"/>
    <property type="match status" value="1"/>
</dbReference>
<dbReference type="InterPro" id="IPR050351">
    <property type="entry name" value="BphY/WalK/GraS-like"/>
</dbReference>
<keyword evidence="4" id="KW-0808">Transferase</keyword>
<dbReference type="GO" id="GO:0016036">
    <property type="term" value="P:cellular response to phosphate starvation"/>
    <property type="evidence" value="ECO:0007669"/>
    <property type="project" value="TreeGrafter"/>
</dbReference>
<evidence type="ECO:0000313" key="8">
    <source>
        <dbReference type="EMBL" id="QCZ93972.1"/>
    </source>
</evidence>
<dbReference type="OrthoDB" id="9121563at2"/>
<dbReference type="InterPro" id="IPR003594">
    <property type="entry name" value="HATPase_dom"/>
</dbReference>
<evidence type="ECO:0000259" key="7">
    <source>
        <dbReference type="PROSITE" id="PS50109"/>
    </source>
</evidence>
<dbReference type="SUPFAM" id="SSF47384">
    <property type="entry name" value="Homodimeric domain of signal transducing histidine kinase"/>
    <property type="match status" value="1"/>
</dbReference>
<dbReference type="InterPro" id="IPR005467">
    <property type="entry name" value="His_kinase_dom"/>
</dbReference>
<evidence type="ECO:0000256" key="5">
    <source>
        <dbReference type="ARBA" id="ARBA00022777"/>
    </source>
</evidence>
<dbReference type="Gene3D" id="3.30.565.10">
    <property type="entry name" value="Histidine kinase-like ATPase, C-terminal domain"/>
    <property type="match status" value="1"/>
</dbReference>
<dbReference type="AlphaFoldDB" id="A0A5B7YE42"/>
<dbReference type="PANTHER" id="PTHR45453:SF1">
    <property type="entry name" value="PHOSPHATE REGULON SENSOR PROTEIN PHOR"/>
    <property type="match status" value="1"/>
</dbReference>
<reference evidence="8 9" key="1">
    <citation type="submission" date="2019-04" db="EMBL/GenBank/DDBJ databases">
        <title>Salinimonas iocasae sp. nov., a halophilic bacterium isolated from the outer tube casing of tubeworms in Okinawa Trough.</title>
        <authorList>
            <person name="Zhang H."/>
            <person name="Wang H."/>
            <person name="Li C."/>
        </authorList>
    </citation>
    <scope>NUCLEOTIDE SEQUENCE [LARGE SCALE GENOMIC DNA]</scope>
    <source>
        <strain evidence="8 9">KX18D6</strain>
    </source>
</reference>
<dbReference type="SMART" id="SM00387">
    <property type="entry name" value="HATPase_c"/>
    <property type="match status" value="1"/>
</dbReference>
<evidence type="ECO:0000256" key="4">
    <source>
        <dbReference type="ARBA" id="ARBA00022679"/>
    </source>
</evidence>
<dbReference type="EMBL" id="CP039852">
    <property type="protein sequence ID" value="QCZ93972.1"/>
    <property type="molecule type" value="Genomic_DNA"/>
</dbReference>
<feature type="domain" description="Histidine kinase" evidence="7">
    <location>
        <begin position="193"/>
        <end position="405"/>
    </location>
</feature>
<dbReference type="InterPro" id="IPR003661">
    <property type="entry name" value="HisK_dim/P_dom"/>
</dbReference>
<comment type="catalytic activity">
    <reaction evidence="1">
        <text>ATP + protein L-histidine = ADP + protein N-phospho-L-histidine.</text>
        <dbReference type="EC" id="2.7.13.3"/>
    </reaction>
</comment>
<evidence type="ECO:0000256" key="3">
    <source>
        <dbReference type="ARBA" id="ARBA00022553"/>
    </source>
</evidence>
<gene>
    <name evidence="8" type="ORF">FBQ74_10985</name>
</gene>
<keyword evidence="3" id="KW-0597">Phosphoprotein</keyword>
<sequence length="416" mass="46827">MTSNRIKLIKINGIWVIIPIDVRHTGSLSIQKKDTVLSINTTECGLYLEAQKEEIFAQWEELANEKLKAASNAPDLIVRNYLPYFLANLVSELKAFEMDSGSDIEKINNIDFDAKYSDEHGRSRASVARYTVAQVIQEYSLLRQVLRSHLYDNNLLCLTTAEIIDRFIETSCAQAAQQFANSLDEVQEKLISVIAHDLRNPISVARSYVEIGELGLSSSDKVFGSLKRSLERALKLIGELLDTTQLEAGRGMTFRFEQKDMVKELGVATNEAQEVYDNPVRFDTDLKTANVVCDHMSILRVVENLISNGIKYGRVESPITLSLKQTDNEVHISVHNEGSYIEPEQQNSMFEFLSRHTGGRDQRQEGWGLGLYLVRLVAKAHKGKAWIESDRDSGTTFCISIKNEAHPPGSAFSEYT</sequence>
<name>A0A5B7YE42_9ALTE</name>
<accession>A0A5B7YE42</accession>
<dbReference type="KEGG" id="salk:FBQ74_10985"/>
<proteinExistence type="predicted"/>
<evidence type="ECO:0000256" key="6">
    <source>
        <dbReference type="ARBA" id="ARBA00023012"/>
    </source>
</evidence>